<name>A0A2C9WIH8_MANES</name>
<dbReference type="AlphaFoldDB" id="A0A2C9WIH8"/>
<dbReference type="EMBL" id="CM004387">
    <property type="protein sequence ID" value="OAY59348.1"/>
    <property type="molecule type" value="Genomic_DNA"/>
</dbReference>
<reference evidence="1" key="1">
    <citation type="submission" date="2016-02" db="EMBL/GenBank/DDBJ databases">
        <title>WGS assembly of Manihot esculenta.</title>
        <authorList>
            <person name="Bredeson J.V."/>
            <person name="Prochnik S.E."/>
            <person name="Lyons J.B."/>
            <person name="Schmutz J."/>
            <person name="Grimwood J."/>
            <person name="Vrebalov J."/>
            <person name="Bart R.S."/>
            <person name="Amuge T."/>
            <person name="Ferguson M.E."/>
            <person name="Green R."/>
            <person name="Putnam N."/>
            <person name="Stites J."/>
            <person name="Rounsley S."/>
            <person name="Rokhsar D.S."/>
        </authorList>
    </citation>
    <scope>NUCLEOTIDE SEQUENCE [LARGE SCALE GENOMIC DNA]</scope>
    <source>
        <tissue evidence="1">Leaf</tissue>
    </source>
</reference>
<protein>
    <submittedName>
        <fullName evidence="1">Uncharacterized protein</fullName>
    </submittedName>
</protein>
<sequence length="40" mass="4506">MNSVSENVLWSETFKEFGLSLKEMNKKVAPGIESLVHLNV</sequence>
<gene>
    <name evidence="1" type="ORF">MANES_01G025800</name>
</gene>
<evidence type="ECO:0000313" key="1">
    <source>
        <dbReference type="EMBL" id="OAY59348.1"/>
    </source>
</evidence>
<proteinExistence type="predicted"/>
<organism evidence="1">
    <name type="scientific">Manihot esculenta</name>
    <name type="common">Cassava</name>
    <name type="synonym">Jatropha manihot</name>
    <dbReference type="NCBI Taxonomy" id="3983"/>
    <lineage>
        <taxon>Eukaryota</taxon>
        <taxon>Viridiplantae</taxon>
        <taxon>Streptophyta</taxon>
        <taxon>Embryophyta</taxon>
        <taxon>Tracheophyta</taxon>
        <taxon>Spermatophyta</taxon>
        <taxon>Magnoliopsida</taxon>
        <taxon>eudicotyledons</taxon>
        <taxon>Gunneridae</taxon>
        <taxon>Pentapetalae</taxon>
        <taxon>rosids</taxon>
        <taxon>fabids</taxon>
        <taxon>Malpighiales</taxon>
        <taxon>Euphorbiaceae</taxon>
        <taxon>Crotonoideae</taxon>
        <taxon>Manihoteae</taxon>
        <taxon>Manihot</taxon>
    </lineage>
</organism>
<accession>A0A2C9WIH8</accession>